<dbReference type="SUPFAM" id="SSF52540">
    <property type="entry name" value="P-loop containing nucleoside triphosphate hydrolases"/>
    <property type="match status" value="1"/>
</dbReference>
<dbReference type="OrthoDB" id="88903at2"/>
<dbReference type="InterPro" id="IPR027094">
    <property type="entry name" value="Mitofusin_fam"/>
</dbReference>
<dbReference type="GO" id="GO:0005525">
    <property type="term" value="F:GTP binding"/>
    <property type="evidence" value="ECO:0007669"/>
    <property type="project" value="UniProtKB-KW"/>
</dbReference>
<protein>
    <submittedName>
        <fullName evidence="8">Dynamin family protein</fullName>
    </submittedName>
</protein>
<dbReference type="PANTHER" id="PTHR10465">
    <property type="entry name" value="TRANSMEMBRANE GTPASE FZO1"/>
    <property type="match status" value="1"/>
</dbReference>
<dbReference type="Proteomes" id="UP000198384">
    <property type="component" value="Unassembled WGS sequence"/>
</dbReference>
<accession>A0A238WWQ1</accession>
<dbReference type="RefSeq" id="WP_089381263.1">
    <property type="nucleotide sequence ID" value="NZ_FZNT01000004.1"/>
</dbReference>
<sequence length="638" mass="71332">MKKLNYLIDVAEFLKIDDVMVELNYIKNRLNSETTDLILPIVGEFSSGKTTFINEITEGKKLETASKPTTSVIYEIYFSNKEEKAEIIFENNDIKLVEDVTSIKNDDLENVKRVKIYDTSTKITSETILVDTPGLSSNDPKHIEALSSYLPYADAIFLFSDVNQQITNSLLDFINTNKLVHLPLYLVITKSDTKTKKDIEDVKEYISKNINLKIDNIISISSEKHDLEEFYQLMNKIQDNKKYIIHKTLDYRLEKIAVYLKIYIENLIKNTSSDSNFEVEIKLQKRKLDSTIMTIENLIFDIRNGIDDIEYGAVKQFENHIFSKLNTLIAKNSENIDNEIRGVINSTANLVFANYQNEIKRKLFITASERKHSQLEIPLRSIESIDFSGISMGELSYDMSLSEAGQGTIKGITTGIKIAAVVGAVVLTAGAASAAAAPAAAAGTTATGAAAVTTAGTTAATTVATGAAANLASKAGTIISAADTVSDVASIQSNRNLRKKVIEQTQNTGRYVKEVQQNIKTYDQYNEQAGQMIKPKQKIGFMEAMVGSATDGVIGKPERKRMINNYLRDSLNPEFRNKLTIISGDLLRDMQNSLNQEAATTINRLEEHLMELDEQRKNEKENFEAYKKTLEQHLEQLT</sequence>
<organism evidence="8 9">
    <name type="scientific">Lutibacter agarilyticus</name>
    <dbReference type="NCBI Taxonomy" id="1109740"/>
    <lineage>
        <taxon>Bacteria</taxon>
        <taxon>Pseudomonadati</taxon>
        <taxon>Bacteroidota</taxon>
        <taxon>Flavobacteriia</taxon>
        <taxon>Flavobacteriales</taxon>
        <taxon>Flavobacteriaceae</taxon>
        <taxon>Lutibacter</taxon>
    </lineage>
</organism>
<evidence type="ECO:0000313" key="9">
    <source>
        <dbReference type="Proteomes" id="UP000198384"/>
    </source>
</evidence>
<feature type="coiled-coil region" evidence="6">
    <location>
        <begin position="595"/>
        <end position="636"/>
    </location>
</feature>
<dbReference type="Pfam" id="PF00350">
    <property type="entry name" value="Dynamin_N"/>
    <property type="match status" value="1"/>
</dbReference>
<reference evidence="8 9" key="1">
    <citation type="submission" date="2017-06" db="EMBL/GenBank/DDBJ databases">
        <authorList>
            <person name="Kim H.J."/>
            <person name="Triplett B.A."/>
        </authorList>
    </citation>
    <scope>NUCLEOTIDE SEQUENCE [LARGE SCALE GENOMIC DNA]</scope>
    <source>
        <strain evidence="8 9">DSM 29150</strain>
    </source>
</reference>
<dbReference type="PANTHER" id="PTHR10465:SF0">
    <property type="entry name" value="SARCALUMENIN"/>
    <property type="match status" value="1"/>
</dbReference>
<dbReference type="GO" id="GO:0016020">
    <property type="term" value="C:membrane"/>
    <property type="evidence" value="ECO:0007669"/>
    <property type="project" value="UniProtKB-SubCell"/>
</dbReference>
<dbReference type="AlphaFoldDB" id="A0A238WWQ1"/>
<dbReference type="GO" id="GO:0003924">
    <property type="term" value="F:GTPase activity"/>
    <property type="evidence" value="ECO:0007669"/>
    <property type="project" value="InterPro"/>
</dbReference>
<evidence type="ECO:0000313" key="8">
    <source>
        <dbReference type="EMBL" id="SNR51065.1"/>
    </source>
</evidence>
<evidence type="ECO:0000259" key="7">
    <source>
        <dbReference type="Pfam" id="PF00350"/>
    </source>
</evidence>
<proteinExistence type="predicted"/>
<evidence type="ECO:0000256" key="4">
    <source>
        <dbReference type="ARBA" id="ARBA00023134"/>
    </source>
</evidence>
<keyword evidence="9" id="KW-1185">Reference proteome</keyword>
<feature type="domain" description="Dynamin N-terminal" evidence="7">
    <location>
        <begin position="41"/>
        <end position="188"/>
    </location>
</feature>
<keyword evidence="2" id="KW-0547">Nucleotide-binding</keyword>
<keyword evidence="4" id="KW-0342">GTP-binding</keyword>
<gene>
    <name evidence="8" type="ORF">SAMN06265371_104150</name>
</gene>
<evidence type="ECO:0000256" key="6">
    <source>
        <dbReference type="SAM" id="Coils"/>
    </source>
</evidence>
<dbReference type="InterPro" id="IPR045063">
    <property type="entry name" value="Dynamin_N"/>
</dbReference>
<dbReference type="InterPro" id="IPR027417">
    <property type="entry name" value="P-loop_NTPase"/>
</dbReference>
<name>A0A238WWQ1_9FLAO</name>
<dbReference type="EMBL" id="FZNT01000004">
    <property type="protein sequence ID" value="SNR51065.1"/>
    <property type="molecule type" value="Genomic_DNA"/>
</dbReference>
<keyword evidence="3" id="KW-0378">Hydrolase</keyword>
<evidence type="ECO:0000256" key="5">
    <source>
        <dbReference type="ARBA" id="ARBA00023136"/>
    </source>
</evidence>
<evidence type="ECO:0000256" key="2">
    <source>
        <dbReference type="ARBA" id="ARBA00022741"/>
    </source>
</evidence>
<comment type="subcellular location">
    <subcellularLocation>
        <location evidence="1">Membrane</location>
    </subcellularLocation>
</comment>
<evidence type="ECO:0000256" key="3">
    <source>
        <dbReference type="ARBA" id="ARBA00022801"/>
    </source>
</evidence>
<evidence type="ECO:0000256" key="1">
    <source>
        <dbReference type="ARBA" id="ARBA00004370"/>
    </source>
</evidence>
<keyword evidence="5" id="KW-0472">Membrane</keyword>
<dbReference type="Gene3D" id="3.40.50.300">
    <property type="entry name" value="P-loop containing nucleotide triphosphate hydrolases"/>
    <property type="match status" value="1"/>
</dbReference>
<keyword evidence="6" id="KW-0175">Coiled coil</keyword>